<sequence>MLVFIIPLKSSRLSSSWERVCQLLERTLKSVCNQTSSNFEVIIVCHEKPELSFSPPKVRYLSVDLPLPGDDYVSKEKDKMCKMLLGMIEADSMNPSHLMFVDADDCVSNRLVEYVDQNIDQNGWFIGKGYEYREDIQQLKYRSKGLHLRTNTSHIIRMDLLKPDLTIPLAEVRRDNFILYHRDTADILERRGTPLKELPFPGMVYITDNGENMWWSQDQLSQAKKGFDLKNKLQLYLKTAYQKMITRPLTPEIQQEFYLY</sequence>
<proteinExistence type="predicted"/>
<gene>
    <name evidence="1" type="ORF">PL8927_140100</name>
</gene>
<dbReference type="InterPro" id="IPR029044">
    <property type="entry name" value="Nucleotide-diphossugar_trans"/>
</dbReference>
<evidence type="ECO:0000313" key="2">
    <source>
        <dbReference type="Proteomes" id="UP000184550"/>
    </source>
</evidence>
<dbReference type="OrthoDB" id="506149at2"/>
<dbReference type="EMBL" id="CZCU02000046">
    <property type="protein sequence ID" value="VXD11305.1"/>
    <property type="molecule type" value="Genomic_DNA"/>
</dbReference>
<organism evidence="1 2">
    <name type="scientific">Planktothrix serta PCC 8927</name>
    <dbReference type="NCBI Taxonomy" id="671068"/>
    <lineage>
        <taxon>Bacteria</taxon>
        <taxon>Bacillati</taxon>
        <taxon>Cyanobacteriota</taxon>
        <taxon>Cyanophyceae</taxon>
        <taxon>Oscillatoriophycideae</taxon>
        <taxon>Oscillatoriales</taxon>
        <taxon>Microcoleaceae</taxon>
        <taxon>Planktothrix</taxon>
    </lineage>
</organism>
<dbReference type="SUPFAM" id="SSF53448">
    <property type="entry name" value="Nucleotide-diphospho-sugar transferases"/>
    <property type="match status" value="1"/>
</dbReference>
<comment type="caution">
    <text evidence="1">The sequence shown here is derived from an EMBL/GenBank/DDBJ whole genome shotgun (WGS) entry which is preliminary data.</text>
</comment>
<reference evidence="1" key="1">
    <citation type="submission" date="2019-10" db="EMBL/GenBank/DDBJ databases">
        <authorList>
            <consortium name="Genoscope - CEA"/>
            <person name="William W."/>
        </authorList>
    </citation>
    <scope>NUCLEOTIDE SEQUENCE [LARGE SCALE GENOMIC DNA]</scope>
    <source>
        <strain evidence="1">BBR_PRJEB10992</strain>
    </source>
</reference>
<name>A0A7Z9BLZ0_9CYAN</name>
<dbReference type="CDD" id="cd00761">
    <property type="entry name" value="Glyco_tranf_GTA_type"/>
    <property type="match status" value="1"/>
</dbReference>
<dbReference type="AlphaFoldDB" id="A0A7Z9BLZ0"/>
<accession>A0A7Z9BLZ0</accession>
<dbReference type="RefSeq" id="WP_083617503.1">
    <property type="nucleotide sequence ID" value="NZ_LR734832.1"/>
</dbReference>
<evidence type="ECO:0008006" key="3">
    <source>
        <dbReference type="Google" id="ProtNLM"/>
    </source>
</evidence>
<keyword evidence="2" id="KW-1185">Reference proteome</keyword>
<protein>
    <recommendedName>
        <fullName evidence="3">Glycosyltransferase 2-like domain-containing protein</fullName>
    </recommendedName>
</protein>
<dbReference type="Proteomes" id="UP000184550">
    <property type="component" value="Unassembled WGS sequence"/>
</dbReference>
<evidence type="ECO:0000313" key="1">
    <source>
        <dbReference type="EMBL" id="VXD11305.1"/>
    </source>
</evidence>